<dbReference type="InterPro" id="IPR020422">
    <property type="entry name" value="TYR_PHOSPHATASE_DUAL_dom"/>
</dbReference>
<dbReference type="GeneID" id="90037924"/>
<dbReference type="RefSeq" id="XP_064768869.1">
    <property type="nucleotide sequence ID" value="XM_064912412.1"/>
</dbReference>
<dbReference type="PANTHER" id="PTHR31126">
    <property type="entry name" value="TYROSINE-PROTEIN PHOSPHATASE"/>
    <property type="match status" value="1"/>
</dbReference>
<keyword evidence="5" id="KW-1185">Reference proteome</keyword>
<dbReference type="InterPro" id="IPR020428">
    <property type="entry name" value="PFA-DSPs"/>
</dbReference>
<dbReference type="Pfam" id="PF03162">
    <property type="entry name" value="Y_phosphatase2"/>
    <property type="match status" value="1"/>
</dbReference>
<evidence type="ECO:0000313" key="5">
    <source>
        <dbReference type="Proteomes" id="UP001498771"/>
    </source>
</evidence>
<feature type="region of interest" description="Disordered" evidence="2">
    <location>
        <begin position="71"/>
        <end position="101"/>
    </location>
</feature>
<evidence type="ECO:0000256" key="1">
    <source>
        <dbReference type="ARBA" id="ARBA00022801"/>
    </source>
</evidence>
<dbReference type="PANTHER" id="PTHR31126:SF74">
    <property type="entry name" value="TYROSINE-PROTEIN PHOSPHATASE-LIKE PROTEIN OCA2"/>
    <property type="match status" value="1"/>
</dbReference>
<dbReference type="InterPro" id="IPR004861">
    <property type="entry name" value="Siw14-like"/>
</dbReference>
<feature type="compositionally biased region" description="Acidic residues" evidence="2">
    <location>
        <begin position="71"/>
        <end position="80"/>
    </location>
</feature>
<dbReference type="Proteomes" id="UP001498771">
    <property type="component" value="Unassembled WGS sequence"/>
</dbReference>
<evidence type="ECO:0000256" key="2">
    <source>
        <dbReference type="SAM" id="MobiDB-lite"/>
    </source>
</evidence>
<evidence type="ECO:0000259" key="3">
    <source>
        <dbReference type="PROSITE" id="PS50054"/>
    </source>
</evidence>
<feature type="compositionally biased region" description="Basic and acidic residues" evidence="2">
    <location>
        <begin position="131"/>
        <end position="146"/>
    </location>
</feature>
<proteinExistence type="predicted"/>
<feature type="region of interest" description="Disordered" evidence="2">
    <location>
        <begin position="120"/>
        <end position="153"/>
    </location>
</feature>
<feature type="region of interest" description="Disordered" evidence="2">
    <location>
        <begin position="1"/>
        <end position="28"/>
    </location>
</feature>
<dbReference type="PROSITE" id="PS50054">
    <property type="entry name" value="TYR_PHOSPHATASE_DUAL"/>
    <property type="match status" value="1"/>
</dbReference>
<organism evidence="4 5">
    <name type="scientific">Myxozyma melibiosi</name>
    <dbReference type="NCBI Taxonomy" id="54550"/>
    <lineage>
        <taxon>Eukaryota</taxon>
        <taxon>Fungi</taxon>
        <taxon>Dikarya</taxon>
        <taxon>Ascomycota</taxon>
        <taxon>Saccharomycotina</taxon>
        <taxon>Lipomycetes</taxon>
        <taxon>Lipomycetales</taxon>
        <taxon>Lipomycetaceae</taxon>
        <taxon>Myxozyma</taxon>
    </lineage>
</organism>
<dbReference type="InterPro" id="IPR029021">
    <property type="entry name" value="Prot-tyrosine_phosphatase-like"/>
</dbReference>
<comment type="caution">
    <text evidence="4">The sequence shown here is derived from an EMBL/GenBank/DDBJ whole genome shotgun (WGS) entry which is preliminary data.</text>
</comment>
<dbReference type="PRINTS" id="PR01911">
    <property type="entry name" value="PFDSPHPHTASE"/>
</dbReference>
<gene>
    <name evidence="4" type="ORF">BZA70DRAFT_277173</name>
</gene>
<name>A0ABR1F7L9_9ASCO</name>
<dbReference type="Gene3D" id="3.90.190.10">
    <property type="entry name" value="Protein tyrosine phosphatase superfamily"/>
    <property type="match status" value="1"/>
</dbReference>
<feature type="domain" description="Tyrosine-protein phosphatase" evidence="3">
    <location>
        <begin position="188"/>
        <end position="337"/>
    </location>
</feature>
<evidence type="ECO:0000313" key="4">
    <source>
        <dbReference type="EMBL" id="KAK7205836.1"/>
    </source>
</evidence>
<accession>A0ABR1F7L9</accession>
<sequence length="344" mass="38492">MSESKKDNKYVFSVQLNRPGDNEDGVDELEETTRRKAIESQLLLSGSPLSPPPLRTDVLDDHFRGEVEADLEEAETEAEMDQSGTDVEYDKTAASPPSTPSAMERNAALLANNAALDSYYPTNPGQQYSDHSGDFYSRDHASKTPYDHYSQSNQSIPEYVSSSRMSAISSTANFFDRPEKKILVPPLNFAMVASGIYRSGHPLPINFPFLETLKLKTIIFLGEQDLREVNVEWAAKNGIRVIHNRMESCKLPFVENDPQAIEAALSVVVDSRNFPILIHSNKGKHRVGVLVGAMRKLLQKWSLASIFHEYGQFAAGKEDSDIEFIELFNAALKYDPKYAPSWLI</sequence>
<keyword evidence="1" id="KW-0378">Hydrolase</keyword>
<reference evidence="4 5" key="1">
    <citation type="submission" date="2024-03" db="EMBL/GenBank/DDBJ databases">
        <title>Genome-scale model development and genomic sequencing of the oleaginous clade Lipomyces.</title>
        <authorList>
            <consortium name="Lawrence Berkeley National Laboratory"/>
            <person name="Czajka J.J."/>
            <person name="Han Y."/>
            <person name="Kim J."/>
            <person name="Mondo S.J."/>
            <person name="Hofstad B.A."/>
            <person name="Robles A."/>
            <person name="Haridas S."/>
            <person name="Riley R."/>
            <person name="LaButti K."/>
            <person name="Pangilinan J."/>
            <person name="Andreopoulos W."/>
            <person name="Lipzen A."/>
            <person name="Yan J."/>
            <person name="Wang M."/>
            <person name="Ng V."/>
            <person name="Grigoriev I.V."/>
            <person name="Spatafora J.W."/>
            <person name="Magnuson J.K."/>
            <person name="Baker S.E."/>
            <person name="Pomraning K.R."/>
        </authorList>
    </citation>
    <scope>NUCLEOTIDE SEQUENCE [LARGE SCALE GENOMIC DNA]</scope>
    <source>
        <strain evidence="4 5">Phaff 52-87</strain>
    </source>
</reference>
<dbReference type="SUPFAM" id="SSF52799">
    <property type="entry name" value="(Phosphotyrosine protein) phosphatases II"/>
    <property type="match status" value="1"/>
</dbReference>
<feature type="compositionally biased region" description="Polar residues" evidence="2">
    <location>
        <begin position="120"/>
        <end position="130"/>
    </location>
</feature>
<protein>
    <submittedName>
        <fullName evidence="4">Tyrosine phosphatase family-domain-containing protein</fullName>
    </submittedName>
</protein>
<dbReference type="EMBL" id="JBBJBU010000004">
    <property type="protein sequence ID" value="KAK7205836.1"/>
    <property type="molecule type" value="Genomic_DNA"/>
</dbReference>